<gene>
    <name evidence="1" type="ordered locus">CT0932</name>
</gene>
<proteinExistence type="predicted"/>
<accession>Q8KDW2</accession>
<keyword evidence="2" id="KW-1185">Reference proteome</keyword>
<dbReference type="HOGENOM" id="CLU_2786346_0_0_10"/>
<name>Q8KDW2_CHLTE</name>
<dbReference type="Proteomes" id="UP000001007">
    <property type="component" value="Chromosome"/>
</dbReference>
<dbReference type="AlphaFoldDB" id="Q8KDW2"/>
<evidence type="ECO:0000313" key="2">
    <source>
        <dbReference type="Proteomes" id="UP000001007"/>
    </source>
</evidence>
<evidence type="ECO:0000313" key="1">
    <source>
        <dbReference type="EMBL" id="AAM72167.1"/>
    </source>
</evidence>
<reference evidence="1 2" key="1">
    <citation type="journal article" date="2002" name="Proc. Natl. Acad. Sci. U.S.A.">
        <title>The complete genome sequence of Chlorobium tepidum TLS, a photosynthetic, anaerobic, green-sulfur bacterium.</title>
        <authorList>
            <person name="Eisen J.A."/>
            <person name="Nelson K.E."/>
            <person name="Paulsen I.T."/>
            <person name="Heidelberg J.F."/>
            <person name="Wu M."/>
            <person name="Dodson R.J."/>
            <person name="Deboy R."/>
            <person name="Gwinn M.L."/>
            <person name="Nelson W.C."/>
            <person name="Haft D.H."/>
            <person name="Hickey E.K."/>
            <person name="Peterson J.D."/>
            <person name="Durkin A.S."/>
            <person name="Kolonay J.L."/>
            <person name="Yang F."/>
            <person name="Holt I."/>
            <person name="Umayam L.A."/>
            <person name="Mason T."/>
            <person name="Brenner M."/>
            <person name="Shea T.P."/>
            <person name="Parksey D."/>
            <person name="Nierman W.C."/>
            <person name="Feldblyum T.V."/>
            <person name="Hansen C.L."/>
            <person name="Craven M.B."/>
            <person name="Radune D."/>
            <person name="Vamathevan J."/>
            <person name="Khouri H."/>
            <person name="White O."/>
            <person name="Gruber T.M."/>
            <person name="Ketchum K.A."/>
            <person name="Venter J.C."/>
            <person name="Tettelin H."/>
            <person name="Bryant D.A."/>
            <person name="Fraser C.M."/>
        </authorList>
    </citation>
    <scope>NUCLEOTIDE SEQUENCE [LARGE SCALE GENOMIC DNA]</scope>
    <source>
        <strain evidence="2">ATCC 49652 / DSM 12025 / NBRC 103806 / TLS</strain>
    </source>
</reference>
<dbReference type="KEGG" id="cte:CT0932"/>
<protein>
    <submittedName>
        <fullName evidence="1">Uncharacterized protein</fullName>
    </submittedName>
</protein>
<organism evidence="1 2">
    <name type="scientific">Chlorobaculum tepidum (strain ATCC 49652 / DSM 12025 / NBRC 103806 / TLS)</name>
    <name type="common">Chlorobium tepidum</name>
    <dbReference type="NCBI Taxonomy" id="194439"/>
    <lineage>
        <taxon>Bacteria</taxon>
        <taxon>Pseudomonadati</taxon>
        <taxon>Chlorobiota</taxon>
        <taxon>Chlorobiia</taxon>
        <taxon>Chlorobiales</taxon>
        <taxon>Chlorobiaceae</taxon>
        <taxon>Chlorobaculum</taxon>
    </lineage>
</organism>
<sequence length="68" mass="8079">MGMSKRVEDLMHLREITCKIVQGVFQGKRFSWGGDWRRVGGAGLCIALLFEKFFRNQLTFWFFAEFRE</sequence>
<dbReference type="EMBL" id="AE006470">
    <property type="protein sequence ID" value="AAM72167.1"/>
    <property type="molecule type" value="Genomic_DNA"/>
</dbReference>
<dbReference type="EnsemblBacteria" id="AAM72167">
    <property type="protein sequence ID" value="AAM72167"/>
    <property type="gene ID" value="CT0932"/>
</dbReference>
<dbReference type="STRING" id="194439.CT0932"/>